<comment type="caution">
    <text evidence="2">The sequence shown here is derived from an EMBL/GenBank/DDBJ whole genome shotgun (WGS) entry which is preliminary data.</text>
</comment>
<evidence type="ECO:0000313" key="2">
    <source>
        <dbReference type="EMBL" id="MBL0428018.1"/>
    </source>
</evidence>
<dbReference type="InterPro" id="IPR021430">
    <property type="entry name" value="DUF3079"/>
</dbReference>
<organism evidence="2 3">
    <name type="scientific">Ramlibacter alkalitolerans</name>
    <dbReference type="NCBI Taxonomy" id="2039631"/>
    <lineage>
        <taxon>Bacteria</taxon>
        <taxon>Pseudomonadati</taxon>
        <taxon>Pseudomonadota</taxon>
        <taxon>Betaproteobacteria</taxon>
        <taxon>Burkholderiales</taxon>
        <taxon>Comamonadaceae</taxon>
        <taxon>Ramlibacter</taxon>
    </lineage>
</organism>
<gene>
    <name evidence="2" type="ORF">JI746_23125</name>
</gene>
<accession>A0ABS1JUQ4</accession>
<sequence length="65" mass="7244">MAKIFPIRPAHPERTCWGCDRYCAADQMICGNGTERTQHPIETFGEGWEREGLDPLRPADAAAKA</sequence>
<reference evidence="2 3" key="1">
    <citation type="journal article" date="2017" name="Int. J. Syst. Evol. Microbiol.">
        <title>Ramlibacter alkalitolerans sp. nov., alkali-tolerant bacterium isolated from soil of ginseng.</title>
        <authorList>
            <person name="Lee D.H."/>
            <person name="Cha C.J."/>
        </authorList>
    </citation>
    <scope>NUCLEOTIDE SEQUENCE [LARGE SCALE GENOMIC DNA]</scope>
    <source>
        <strain evidence="2 3">KACC 19305</strain>
    </source>
</reference>
<keyword evidence="3" id="KW-1185">Reference proteome</keyword>
<dbReference type="Pfam" id="PF11278">
    <property type="entry name" value="DUF3079"/>
    <property type="match status" value="1"/>
</dbReference>
<feature type="region of interest" description="Disordered" evidence="1">
    <location>
        <begin position="44"/>
        <end position="65"/>
    </location>
</feature>
<dbReference type="Proteomes" id="UP000622707">
    <property type="component" value="Unassembled WGS sequence"/>
</dbReference>
<evidence type="ECO:0000256" key="1">
    <source>
        <dbReference type="SAM" id="MobiDB-lite"/>
    </source>
</evidence>
<dbReference type="EMBL" id="JAEQND010000015">
    <property type="protein sequence ID" value="MBL0428018.1"/>
    <property type="molecule type" value="Genomic_DNA"/>
</dbReference>
<evidence type="ECO:0000313" key="3">
    <source>
        <dbReference type="Proteomes" id="UP000622707"/>
    </source>
</evidence>
<dbReference type="RefSeq" id="WP_201692652.1">
    <property type="nucleotide sequence ID" value="NZ_JAEQND010000015.1"/>
</dbReference>
<name>A0ABS1JUQ4_9BURK</name>
<proteinExistence type="predicted"/>
<protein>
    <submittedName>
        <fullName evidence="2">DUF3079 domain-containing protein</fullName>
    </submittedName>
</protein>